<evidence type="ECO:0000256" key="1">
    <source>
        <dbReference type="SAM" id="Phobius"/>
    </source>
</evidence>
<keyword evidence="1" id="KW-0812">Transmembrane</keyword>
<reference evidence="2" key="1">
    <citation type="submission" date="2017-06" db="EMBL/GenBank/DDBJ databases">
        <authorList>
            <person name="Assis F.L."/>
            <person name="Abrahao J.S."/>
            <person name="Silva L."/>
            <person name="Khalil J.B."/>
            <person name="Rodrigues R."/>
            <person name="Silva L.S."/>
            <person name="Boratto P."/>
            <person name="Andrade M."/>
            <person name="Kroon E.G."/>
            <person name="Ribeiro B."/>
            <person name="Bergier I."/>
            <person name="Seligmann H."/>
            <person name="Ghigo E."/>
            <person name="Colson P."/>
            <person name="Levasseur A."/>
            <person name="Raoult D."/>
            <person name="Scola B.L."/>
        </authorList>
    </citation>
    <scope>NUCLEOTIDE SEQUENCE</scope>
    <source>
        <strain evidence="2">Deep ocean</strain>
    </source>
</reference>
<evidence type="ECO:0000313" key="2">
    <source>
        <dbReference type="EMBL" id="QKU33899.1"/>
    </source>
</evidence>
<reference evidence="2" key="2">
    <citation type="journal article" date="2018" name="Nat. Commun.">
        <title>Tailed giant Tupanvirus possesses the most complete translational apparatus of the known virosphere.</title>
        <authorList>
            <person name="Abrahao J."/>
            <person name="Silva L."/>
            <person name="Silva L.S."/>
            <person name="Khalil J.Y.B."/>
            <person name="Rodrigues R."/>
            <person name="Arantes T."/>
            <person name="Assis F."/>
            <person name="Boratto P."/>
            <person name="Andrade M."/>
            <person name="Kroon E.G."/>
            <person name="Ribeiro B."/>
            <person name="Bergier I."/>
            <person name="Seligmann H."/>
            <person name="Ghigo E."/>
            <person name="Colson P."/>
            <person name="Levasseur A."/>
            <person name="Kroemer G."/>
            <person name="Raoult D."/>
            <person name="La Scola B."/>
        </authorList>
    </citation>
    <scope>NUCLEOTIDE SEQUENCE [LARGE SCALE GENOMIC DNA]</scope>
    <source>
        <strain evidence="2">Deep ocean</strain>
    </source>
</reference>
<dbReference type="KEGG" id="vg:80517200"/>
<name>A0A6N1NEG9_9VIRU</name>
<dbReference type="GeneID" id="80517200"/>
<keyword evidence="1" id="KW-1133">Transmembrane helix</keyword>
<proteinExistence type="predicted"/>
<sequence length="317" mass="38103">MRKSYKMIIHLIILRVNLLVIYLMQQKMCIKYFILNSIHTNFLRRQLKDMCMNLRINGNSLTHIIITLKNMCCCNCWNILKILHPQIEILNNKFFIIIYNSKMTEFVITPTNVDFLESIFRNPITGRWTIPVLTFNTAYINPFYGEVDPLNNDPKYQKRVIDHFYLRLTEKWLYKDPTFRKLLKYFKIERSGDEAKVSLVPNIDNVSSGNVDDKDRKYVYRYIEKVFITKRFVEKALKQYVKTTHVKWYDLFHNTDILKELFAHKLKKLIVTTVYELQDKTEINTRNERVKNNEYNNDKLGMDNDETSMWDETEISD</sequence>
<accession>A0A6N1NEG9</accession>
<feature type="transmembrane region" description="Helical" evidence="1">
    <location>
        <begin position="7"/>
        <end position="24"/>
    </location>
</feature>
<organism evidence="2">
    <name type="scientific">Tupanvirus deep ocean</name>
    <dbReference type="NCBI Taxonomy" id="2126984"/>
    <lineage>
        <taxon>Viruses</taxon>
        <taxon>Varidnaviria</taxon>
        <taxon>Bamfordvirae</taxon>
        <taxon>Nucleocytoviricota</taxon>
        <taxon>Megaviricetes</taxon>
        <taxon>Imitervirales</taxon>
        <taxon>Mimiviridae</taxon>
        <taxon>Megamimivirinae</taxon>
        <taxon>Tupanvirus</taxon>
        <taxon>Tupanvirus altamarinense</taxon>
    </lineage>
</organism>
<keyword evidence="1" id="KW-0472">Membrane</keyword>
<protein>
    <submittedName>
        <fullName evidence="2">Uncharacterized protein</fullName>
    </submittedName>
</protein>
<dbReference type="RefSeq" id="YP_010780509.1">
    <property type="nucleotide sequence ID" value="NC_075038.1"/>
</dbReference>
<dbReference type="EMBL" id="MF405918">
    <property type="protein sequence ID" value="QKU33899.1"/>
    <property type="molecule type" value="Genomic_DNA"/>
</dbReference>